<evidence type="ECO:0000313" key="11">
    <source>
        <dbReference type="Proteomes" id="UP000316921"/>
    </source>
</evidence>
<dbReference type="SFLD" id="SFLDG01070">
    <property type="entry name" value="PLP-dependent"/>
    <property type="match status" value="1"/>
</dbReference>
<evidence type="ECO:0000256" key="3">
    <source>
        <dbReference type="ARBA" id="ARBA00008703"/>
    </source>
</evidence>
<evidence type="ECO:0000256" key="5">
    <source>
        <dbReference type="ARBA" id="ARBA00022691"/>
    </source>
</evidence>
<keyword evidence="9" id="KW-0411">Iron-sulfur</keyword>
<dbReference type="InterPro" id="IPR058240">
    <property type="entry name" value="rSAM_sf"/>
</dbReference>
<dbReference type="InterPro" id="IPR013785">
    <property type="entry name" value="Aldolase_TIM"/>
</dbReference>
<name>A0A518BRC0_9BACT</name>
<proteinExistence type="inferred from homology"/>
<dbReference type="SFLD" id="SFLDS00029">
    <property type="entry name" value="Radical_SAM"/>
    <property type="match status" value="1"/>
</dbReference>
<comment type="cofactor">
    <cofactor evidence="2">
        <name>[4Fe-4S] cluster</name>
        <dbReference type="ChEBI" id="CHEBI:49883"/>
    </cofactor>
</comment>
<organism evidence="10 11">
    <name type="scientific">Engelhardtia mirabilis</name>
    <dbReference type="NCBI Taxonomy" id="2528011"/>
    <lineage>
        <taxon>Bacteria</taxon>
        <taxon>Pseudomonadati</taxon>
        <taxon>Planctomycetota</taxon>
        <taxon>Planctomycetia</taxon>
        <taxon>Planctomycetia incertae sedis</taxon>
        <taxon>Engelhardtia</taxon>
    </lineage>
</organism>
<dbReference type="GO" id="GO:0046872">
    <property type="term" value="F:metal ion binding"/>
    <property type="evidence" value="ECO:0007669"/>
    <property type="project" value="UniProtKB-KW"/>
</dbReference>
<dbReference type="GO" id="GO:0051539">
    <property type="term" value="F:4 iron, 4 sulfur cluster binding"/>
    <property type="evidence" value="ECO:0007669"/>
    <property type="project" value="UniProtKB-KW"/>
</dbReference>
<keyword evidence="8" id="KW-0408">Iron</keyword>
<dbReference type="InterPro" id="IPR007197">
    <property type="entry name" value="rSAM"/>
</dbReference>
<dbReference type="KEGG" id="pbap:Pla133_46310"/>
<dbReference type="PANTHER" id="PTHR30538:SF0">
    <property type="entry name" value="L-LYSINE 2,3-AMINOMUTASE AQ_1632-RELATED"/>
    <property type="match status" value="1"/>
</dbReference>
<evidence type="ECO:0000256" key="9">
    <source>
        <dbReference type="ARBA" id="ARBA00023014"/>
    </source>
</evidence>
<protein>
    <submittedName>
        <fullName evidence="10">L-lysine 2,3-aminomutase</fullName>
        <ecNumber evidence="10">5.4.3.-</ecNumber>
    </submittedName>
</protein>
<evidence type="ECO:0000313" key="10">
    <source>
        <dbReference type="EMBL" id="QDU69511.1"/>
    </source>
</evidence>
<evidence type="ECO:0000256" key="7">
    <source>
        <dbReference type="ARBA" id="ARBA00022898"/>
    </source>
</evidence>
<sequence length="457" mass="52284">MIQASTPRLRAYSAGQLEQIPQLAGIGHEQRFEMRVVASVLPFRVNDYVCRELIDWDRVPEDPIFQLVFPQRGMLAAEEFERMAALHRRGAERGEIDALAREIRAGLNPHPAGQQALNVPVFDGDRLTGLQHKYRETVLFFPSQGQTCHSFCTFCFRWAQFIGDRELKFAERDATRLHAYLADHREVSDVLVTGGDPMVMRTKVLRGYLEALLAPEFDHVRTIRIGSKALTFWPQRFVSDEDADDLAALFERLVRGGKHVAFMAHLEHWRELETDVAVRAVRRLRDCGVAIRSQAPVLRHVNDCADTWARTWREQVQLGIVPYYMFVERDTGARGYFELPLARAHEIYRDAIKQVSGLARTARGPSMSCGPGKVEIQGVAEVAGEEVFVLRFIQARDPAWTNRPFFAKFDPRATWFDELVPAFGEREFFFESQLREIETVGVRRSEPARGHAHARSH</sequence>
<dbReference type="GO" id="GO:0016853">
    <property type="term" value="F:isomerase activity"/>
    <property type="evidence" value="ECO:0007669"/>
    <property type="project" value="UniProtKB-KW"/>
</dbReference>
<comment type="similarity">
    <text evidence="3">Belongs to the radical SAM superfamily. KamA family.</text>
</comment>
<dbReference type="Proteomes" id="UP000316921">
    <property type="component" value="Chromosome"/>
</dbReference>
<keyword evidence="11" id="KW-1185">Reference proteome</keyword>
<evidence type="ECO:0000256" key="8">
    <source>
        <dbReference type="ARBA" id="ARBA00023004"/>
    </source>
</evidence>
<dbReference type="RefSeq" id="WP_145069460.1">
    <property type="nucleotide sequence ID" value="NZ_CP036287.1"/>
</dbReference>
<dbReference type="SUPFAM" id="SSF102114">
    <property type="entry name" value="Radical SAM enzymes"/>
    <property type="match status" value="1"/>
</dbReference>
<evidence type="ECO:0000256" key="4">
    <source>
        <dbReference type="ARBA" id="ARBA00022485"/>
    </source>
</evidence>
<keyword evidence="5" id="KW-0949">S-adenosyl-L-methionine</keyword>
<dbReference type="Gene3D" id="3.20.20.70">
    <property type="entry name" value="Aldolase class I"/>
    <property type="match status" value="1"/>
</dbReference>
<keyword evidence="4" id="KW-0004">4Fe-4S</keyword>
<evidence type="ECO:0000256" key="2">
    <source>
        <dbReference type="ARBA" id="ARBA00001966"/>
    </source>
</evidence>
<keyword evidence="10" id="KW-0413">Isomerase</keyword>
<dbReference type="AlphaFoldDB" id="A0A518BRC0"/>
<keyword evidence="6" id="KW-0479">Metal-binding</keyword>
<gene>
    <name evidence="10" type="primary">epmB</name>
    <name evidence="10" type="ORF">Pla133_46310</name>
</gene>
<dbReference type="PANTHER" id="PTHR30538">
    <property type="entry name" value="LYSINE 2,3-AMINOMUTASE-RELATED"/>
    <property type="match status" value="1"/>
</dbReference>
<comment type="cofactor">
    <cofactor evidence="1">
        <name>pyridoxal 5'-phosphate</name>
        <dbReference type="ChEBI" id="CHEBI:597326"/>
    </cofactor>
</comment>
<dbReference type="EMBL" id="CP036287">
    <property type="protein sequence ID" value="QDU69511.1"/>
    <property type="molecule type" value="Genomic_DNA"/>
</dbReference>
<keyword evidence="7" id="KW-0663">Pyridoxal phosphate</keyword>
<dbReference type="InterPro" id="IPR003739">
    <property type="entry name" value="Lys_aminomutase/Glu_NH3_mut"/>
</dbReference>
<dbReference type="EC" id="5.4.3.-" evidence="10"/>
<evidence type="ECO:0000256" key="1">
    <source>
        <dbReference type="ARBA" id="ARBA00001933"/>
    </source>
</evidence>
<reference evidence="10 11" key="1">
    <citation type="submission" date="2019-02" db="EMBL/GenBank/DDBJ databases">
        <title>Deep-cultivation of Planctomycetes and their phenomic and genomic characterization uncovers novel biology.</title>
        <authorList>
            <person name="Wiegand S."/>
            <person name="Jogler M."/>
            <person name="Boedeker C."/>
            <person name="Pinto D."/>
            <person name="Vollmers J."/>
            <person name="Rivas-Marin E."/>
            <person name="Kohn T."/>
            <person name="Peeters S.H."/>
            <person name="Heuer A."/>
            <person name="Rast P."/>
            <person name="Oberbeckmann S."/>
            <person name="Bunk B."/>
            <person name="Jeske O."/>
            <person name="Meyerdierks A."/>
            <person name="Storesund J.E."/>
            <person name="Kallscheuer N."/>
            <person name="Luecker S."/>
            <person name="Lage O.M."/>
            <person name="Pohl T."/>
            <person name="Merkel B.J."/>
            <person name="Hornburger P."/>
            <person name="Mueller R.-W."/>
            <person name="Bruemmer F."/>
            <person name="Labrenz M."/>
            <person name="Spormann A.M."/>
            <person name="Op den Camp H."/>
            <person name="Overmann J."/>
            <person name="Amann R."/>
            <person name="Jetten M.S.M."/>
            <person name="Mascher T."/>
            <person name="Medema M.H."/>
            <person name="Devos D.P."/>
            <person name="Kaster A.-K."/>
            <person name="Ovreas L."/>
            <person name="Rohde M."/>
            <person name="Galperin M.Y."/>
            <person name="Jogler C."/>
        </authorList>
    </citation>
    <scope>NUCLEOTIDE SEQUENCE [LARGE SCALE GENOMIC DNA]</scope>
    <source>
        <strain evidence="10 11">Pla133</strain>
    </source>
</reference>
<evidence type="ECO:0000256" key="6">
    <source>
        <dbReference type="ARBA" id="ARBA00022723"/>
    </source>
</evidence>
<accession>A0A518BRC0</accession>